<feature type="chain" id="PRO_5009576560" description="EF-hand domain-containing protein" evidence="1">
    <location>
        <begin position="23"/>
        <end position="98"/>
    </location>
</feature>
<evidence type="ECO:0000256" key="1">
    <source>
        <dbReference type="SAM" id="SignalP"/>
    </source>
</evidence>
<evidence type="ECO:0000313" key="3">
    <source>
        <dbReference type="Proteomes" id="UP000178187"/>
    </source>
</evidence>
<keyword evidence="1" id="KW-0732">Signal</keyword>
<evidence type="ECO:0008006" key="4">
    <source>
        <dbReference type="Google" id="ProtNLM"/>
    </source>
</evidence>
<comment type="caution">
    <text evidence="2">The sequence shown here is derived from an EMBL/GenBank/DDBJ whole genome shotgun (WGS) entry which is preliminary data.</text>
</comment>
<gene>
    <name evidence="2" type="ORF">A3G33_01535</name>
</gene>
<dbReference type="EMBL" id="MHFR01000048">
    <property type="protein sequence ID" value="OGW96796.1"/>
    <property type="molecule type" value="Genomic_DNA"/>
</dbReference>
<evidence type="ECO:0000313" key="2">
    <source>
        <dbReference type="EMBL" id="OGW96796.1"/>
    </source>
</evidence>
<sequence length="98" mass="11197">MRKFYIGFVVALVLLAGGFVQADAEENKIFPQKVEADRNYDGTIDRIEYYQNGFIARVEEDTNFDGKADDFTDYIEGKPVKTERDTNGDGRVDAWISF</sequence>
<protein>
    <recommendedName>
        <fullName evidence="4">EF-hand domain-containing protein</fullName>
    </recommendedName>
</protein>
<dbReference type="AlphaFoldDB" id="A0A1G1KV42"/>
<accession>A0A1G1KV42</accession>
<name>A0A1G1KV42_9BACT</name>
<organism evidence="2 3">
    <name type="scientific">Candidatus Danuiimicrobium aquiferis</name>
    <dbReference type="NCBI Taxonomy" id="1801832"/>
    <lineage>
        <taxon>Bacteria</taxon>
        <taxon>Pseudomonadati</taxon>
        <taxon>Candidatus Omnitrophota</taxon>
        <taxon>Candidatus Danuiimicrobium</taxon>
    </lineage>
</organism>
<proteinExistence type="predicted"/>
<feature type="signal peptide" evidence="1">
    <location>
        <begin position="1"/>
        <end position="22"/>
    </location>
</feature>
<reference evidence="2 3" key="1">
    <citation type="journal article" date="2016" name="Nat. Commun.">
        <title>Thousands of microbial genomes shed light on interconnected biogeochemical processes in an aquifer system.</title>
        <authorList>
            <person name="Anantharaman K."/>
            <person name="Brown C.T."/>
            <person name="Hug L.A."/>
            <person name="Sharon I."/>
            <person name="Castelle C.J."/>
            <person name="Probst A.J."/>
            <person name="Thomas B.C."/>
            <person name="Singh A."/>
            <person name="Wilkins M.J."/>
            <person name="Karaoz U."/>
            <person name="Brodie E.L."/>
            <person name="Williams K.H."/>
            <person name="Hubbard S.S."/>
            <person name="Banfield J.F."/>
        </authorList>
    </citation>
    <scope>NUCLEOTIDE SEQUENCE [LARGE SCALE GENOMIC DNA]</scope>
</reference>
<dbReference type="Proteomes" id="UP000178187">
    <property type="component" value="Unassembled WGS sequence"/>
</dbReference>